<dbReference type="Gene3D" id="3.40.366.10">
    <property type="entry name" value="Malonyl-Coenzyme A Acyl Carrier Protein, domain 2"/>
    <property type="match status" value="1"/>
</dbReference>
<evidence type="ECO:0000256" key="5">
    <source>
        <dbReference type="ARBA" id="ARBA00023194"/>
    </source>
</evidence>
<keyword evidence="7" id="KW-0012">Acyltransferase</keyword>
<keyword evidence="10" id="KW-1185">Reference proteome</keyword>
<sequence>MAEDDKIRTYLRRVTAELQQTRARLQEAQDRNREPLAITGMGARFPGGADTPDKLWQLVVDEVDTIGAFPTDRGWDLGALFDPDPDLPGKTYTTEGAFLREAAHFDPAPFGISPREARSMDPQQRLLLETSWEAVESAGIAPTSLRGTRTGVFVGGNAVEHTTLLMNSPEDQGYALTSGSGSVLSGRVSYVLGLEGPAVSVDTACSSSLVALHLAMQALRQGDCTLALAAGAGILATPGAFVTLARQRGLAADGRCKAFSDGADGIGWGEGVGVVLVERLSDALANGHPVLAVIRGSAVNQDGASNGLSAPNGPSQERVITAALANAGLAPSDVDVVEAHGTGTPLGDPIEAQALLATYGQERAEPLWLGSIKSNIGHTQVVSGIAGVIKMVLALRHRRMPRTLHVSEPTREVDWTTGAVRLLTEARDWPDPGRPRRAGVSSFGMSGTNAHIILEEAPQVPTEEPGSDAESGVLPWVLSAASPSALREYARRLATHVADHPEQTASDIGRSLATTRAALEHRAVVVGSGRDELLATLDAVATDRADSAVVRGTASRAKVAFVFPGQGAQWAGMGRELWDSSPVFAAAMQRCEQALAPFVDWSLREVVERGDFSDVAVLQPATFAIMVSLAELWRSYGVEPGAVVGHSQGEIAAAVVAGGLSLVDGARVVALRSAVIRDRLSGGGGMVSVGLSVGEVEELLGSWGGRVSVAAVNGPGATTVAGEVGVLGEVVGECVRRGVRVRRV</sequence>
<dbReference type="PANTHER" id="PTHR43775:SF51">
    <property type="entry name" value="INACTIVE PHENOLPHTHIOCEROL SYNTHESIS POLYKETIDE SYNTHASE TYPE I PKS1-RELATED"/>
    <property type="match status" value="1"/>
</dbReference>
<keyword evidence="2" id="KW-0596">Phosphopantetheine</keyword>
<dbReference type="PROSITE" id="PS52004">
    <property type="entry name" value="KS3_2"/>
    <property type="match status" value="1"/>
</dbReference>
<dbReference type="PROSITE" id="PS00606">
    <property type="entry name" value="KS3_1"/>
    <property type="match status" value="1"/>
</dbReference>
<name>A0AAE3KPX0_9PSEU</name>
<dbReference type="InterPro" id="IPR018201">
    <property type="entry name" value="Ketoacyl_synth_AS"/>
</dbReference>
<dbReference type="Gene3D" id="3.30.70.3290">
    <property type="match status" value="1"/>
</dbReference>
<evidence type="ECO:0000256" key="2">
    <source>
        <dbReference type="ARBA" id="ARBA00022450"/>
    </source>
</evidence>
<dbReference type="FunFam" id="3.40.47.10:FF:000019">
    <property type="entry name" value="Polyketide synthase type I"/>
    <property type="match status" value="1"/>
</dbReference>
<evidence type="ECO:0000259" key="8">
    <source>
        <dbReference type="PROSITE" id="PS52004"/>
    </source>
</evidence>
<dbReference type="EMBL" id="JAMTCK010000030">
    <property type="protein sequence ID" value="MCP2170333.1"/>
    <property type="molecule type" value="Genomic_DNA"/>
</dbReference>
<evidence type="ECO:0000313" key="9">
    <source>
        <dbReference type="EMBL" id="MCP2170333.1"/>
    </source>
</evidence>
<proteinExistence type="predicted"/>
<dbReference type="SUPFAM" id="SSF55048">
    <property type="entry name" value="Probable ACP-binding domain of malonyl-CoA ACP transacylase"/>
    <property type="match status" value="1"/>
</dbReference>
<dbReference type="InterPro" id="IPR014043">
    <property type="entry name" value="Acyl_transferase_dom"/>
</dbReference>
<evidence type="ECO:0000256" key="1">
    <source>
        <dbReference type="ARBA" id="ARBA00001957"/>
    </source>
</evidence>
<comment type="caution">
    <text evidence="9">The sequence shown here is derived from an EMBL/GenBank/DDBJ whole genome shotgun (WGS) entry which is preliminary data.</text>
</comment>
<dbReference type="InterPro" id="IPR032821">
    <property type="entry name" value="PKS_assoc"/>
</dbReference>
<dbReference type="SMART" id="SM00825">
    <property type="entry name" value="PKS_KS"/>
    <property type="match status" value="1"/>
</dbReference>
<dbReference type="SMART" id="SM00827">
    <property type="entry name" value="PKS_AT"/>
    <property type="match status" value="1"/>
</dbReference>
<keyword evidence="5" id="KW-0045">Antibiotic biosynthesis</keyword>
<dbReference type="InterPro" id="IPR014031">
    <property type="entry name" value="Ketoacyl_synth_C"/>
</dbReference>
<dbReference type="GO" id="GO:0006633">
    <property type="term" value="P:fatty acid biosynthetic process"/>
    <property type="evidence" value="ECO:0007669"/>
    <property type="project" value="InterPro"/>
</dbReference>
<dbReference type="Pfam" id="PF16197">
    <property type="entry name" value="KAsynt_C_assoc"/>
    <property type="match status" value="1"/>
</dbReference>
<dbReference type="SUPFAM" id="SSF101173">
    <property type="entry name" value="Docking domain B of the erythromycin polyketide synthase (DEBS)"/>
    <property type="match status" value="1"/>
</dbReference>
<gene>
    <name evidence="9" type="ORF">LX83_007224</name>
</gene>
<keyword evidence="3" id="KW-0597">Phosphoprotein</keyword>
<keyword evidence="6" id="KW-0511">Multifunctional enzyme</keyword>
<dbReference type="Proteomes" id="UP001206128">
    <property type="component" value="Unassembled WGS sequence"/>
</dbReference>
<keyword evidence="4" id="KW-0808">Transferase</keyword>
<dbReference type="GO" id="GO:0017000">
    <property type="term" value="P:antibiotic biosynthetic process"/>
    <property type="evidence" value="ECO:0007669"/>
    <property type="project" value="UniProtKB-KW"/>
</dbReference>
<dbReference type="PANTHER" id="PTHR43775">
    <property type="entry name" value="FATTY ACID SYNTHASE"/>
    <property type="match status" value="1"/>
</dbReference>
<comment type="cofactor">
    <cofactor evidence="1">
        <name>pantetheine 4'-phosphate</name>
        <dbReference type="ChEBI" id="CHEBI:47942"/>
    </cofactor>
</comment>
<dbReference type="Gene3D" id="3.40.47.10">
    <property type="match status" value="1"/>
</dbReference>
<reference evidence="9" key="1">
    <citation type="submission" date="2022-06" db="EMBL/GenBank/DDBJ databases">
        <title>Genomic Encyclopedia of Archaeal and Bacterial Type Strains, Phase II (KMG-II): from individual species to whole genera.</title>
        <authorList>
            <person name="Goeker M."/>
        </authorList>
    </citation>
    <scope>NUCLEOTIDE SEQUENCE</scope>
    <source>
        <strain evidence="9">DSM 43935</strain>
    </source>
</reference>
<dbReference type="GO" id="GO:0004315">
    <property type="term" value="F:3-oxoacyl-[acyl-carrier-protein] synthase activity"/>
    <property type="evidence" value="ECO:0007669"/>
    <property type="project" value="InterPro"/>
</dbReference>
<dbReference type="InterPro" id="IPR016035">
    <property type="entry name" value="Acyl_Trfase/lysoPLipase"/>
</dbReference>
<dbReference type="InterPro" id="IPR001227">
    <property type="entry name" value="Ac_transferase_dom_sf"/>
</dbReference>
<organism evidence="9 10">
    <name type="scientific">Goodfellowiella coeruleoviolacea</name>
    <dbReference type="NCBI Taxonomy" id="334858"/>
    <lineage>
        <taxon>Bacteria</taxon>
        <taxon>Bacillati</taxon>
        <taxon>Actinomycetota</taxon>
        <taxon>Actinomycetes</taxon>
        <taxon>Pseudonocardiales</taxon>
        <taxon>Pseudonocardiaceae</taxon>
        <taxon>Goodfellowiella</taxon>
    </lineage>
</organism>
<evidence type="ECO:0000256" key="6">
    <source>
        <dbReference type="ARBA" id="ARBA00023268"/>
    </source>
</evidence>
<evidence type="ECO:0000256" key="3">
    <source>
        <dbReference type="ARBA" id="ARBA00022553"/>
    </source>
</evidence>
<dbReference type="Pfam" id="PF02801">
    <property type="entry name" value="Ketoacyl-synt_C"/>
    <property type="match status" value="1"/>
</dbReference>
<evidence type="ECO:0000256" key="7">
    <source>
        <dbReference type="ARBA" id="ARBA00023315"/>
    </source>
</evidence>
<dbReference type="InterPro" id="IPR016036">
    <property type="entry name" value="Malonyl_transacylase_ACP-bd"/>
</dbReference>
<dbReference type="AlphaFoldDB" id="A0AAE3KPX0"/>
<dbReference type="InterPro" id="IPR016039">
    <property type="entry name" value="Thiolase-like"/>
</dbReference>
<dbReference type="InterPro" id="IPR036299">
    <property type="entry name" value="Polyketide_synth_docking_sf"/>
</dbReference>
<dbReference type="InterPro" id="IPR020841">
    <property type="entry name" value="PKS_Beta-ketoAc_synthase_dom"/>
</dbReference>
<feature type="domain" description="Ketosynthase family 3 (KS3)" evidence="8">
    <location>
        <begin position="33"/>
        <end position="456"/>
    </location>
</feature>
<dbReference type="GO" id="GO:0004312">
    <property type="term" value="F:fatty acid synthase activity"/>
    <property type="evidence" value="ECO:0007669"/>
    <property type="project" value="TreeGrafter"/>
</dbReference>
<dbReference type="Pfam" id="PF08990">
    <property type="entry name" value="Docking"/>
    <property type="match status" value="1"/>
</dbReference>
<evidence type="ECO:0000256" key="4">
    <source>
        <dbReference type="ARBA" id="ARBA00022679"/>
    </source>
</evidence>
<dbReference type="InterPro" id="IPR015083">
    <property type="entry name" value="NorB/c/GfsB-D-like_docking"/>
</dbReference>
<dbReference type="GO" id="GO:0030639">
    <property type="term" value="P:polyketide biosynthetic process"/>
    <property type="evidence" value="ECO:0007669"/>
    <property type="project" value="UniProtKB-ARBA"/>
</dbReference>
<protein>
    <submittedName>
        <fullName evidence="9">Erythronolide synthase docking</fullName>
    </submittedName>
</protein>
<accession>A0AAE3KPX0</accession>
<dbReference type="SUPFAM" id="SSF52151">
    <property type="entry name" value="FabD/lysophospholipase-like"/>
    <property type="match status" value="1"/>
</dbReference>
<dbReference type="Pfam" id="PF00698">
    <property type="entry name" value="Acyl_transf_1"/>
    <property type="match status" value="1"/>
</dbReference>
<dbReference type="InterPro" id="IPR014030">
    <property type="entry name" value="Ketoacyl_synth_N"/>
</dbReference>
<dbReference type="CDD" id="cd00833">
    <property type="entry name" value="PKS"/>
    <property type="match status" value="1"/>
</dbReference>
<feature type="non-terminal residue" evidence="9">
    <location>
        <position position="744"/>
    </location>
</feature>
<dbReference type="Pfam" id="PF00109">
    <property type="entry name" value="ketoacyl-synt"/>
    <property type="match status" value="1"/>
</dbReference>
<dbReference type="InterPro" id="IPR050091">
    <property type="entry name" value="PKS_NRPS_Biosynth_Enz"/>
</dbReference>
<dbReference type="SUPFAM" id="SSF53901">
    <property type="entry name" value="Thiolase-like"/>
    <property type="match status" value="1"/>
</dbReference>
<evidence type="ECO:0000313" key="10">
    <source>
        <dbReference type="Proteomes" id="UP001206128"/>
    </source>
</evidence>